<feature type="compositionally biased region" description="Polar residues" evidence="1">
    <location>
        <begin position="265"/>
        <end position="279"/>
    </location>
</feature>
<dbReference type="AlphaFoldDB" id="A0AAV7E0I0"/>
<feature type="region of interest" description="Disordered" evidence="1">
    <location>
        <begin position="61"/>
        <end position="85"/>
    </location>
</feature>
<comment type="caution">
    <text evidence="3">The sequence shown here is derived from an EMBL/GenBank/DDBJ whole genome shotgun (WGS) entry which is preliminary data.</text>
</comment>
<dbReference type="PANTHER" id="PTHR31170">
    <property type="entry name" value="BNAC04G53230D PROTEIN"/>
    <property type="match status" value="1"/>
</dbReference>
<dbReference type="Pfam" id="PF03140">
    <property type="entry name" value="DUF247"/>
    <property type="match status" value="1"/>
</dbReference>
<reference evidence="3 4" key="1">
    <citation type="submission" date="2021-07" db="EMBL/GenBank/DDBJ databases">
        <title>The Aristolochia fimbriata genome: insights into angiosperm evolution, floral development and chemical biosynthesis.</title>
        <authorList>
            <person name="Jiao Y."/>
        </authorList>
    </citation>
    <scope>NUCLEOTIDE SEQUENCE [LARGE SCALE GENOMIC DNA]</scope>
    <source>
        <strain evidence="3">IBCAS-2021</strain>
        <tissue evidence="3">Leaf</tissue>
    </source>
</reference>
<dbReference type="PANTHER" id="PTHR31170:SF25">
    <property type="entry name" value="BNAA09G04570D PROTEIN"/>
    <property type="match status" value="1"/>
</dbReference>
<protein>
    <submittedName>
        <fullName evidence="3">Uncharacterized protein</fullName>
    </submittedName>
</protein>
<keyword evidence="2" id="KW-0472">Membrane</keyword>
<gene>
    <name evidence="3" type="ORF">H6P81_017201</name>
</gene>
<keyword evidence="2" id="KW-0812">Transmembrane</keyword>
<keyword evidence="4" id="KW-1185">Reference proteome</keyword>
<keyword evidence="2" id="KW-1133">Transmembrane helix</keyword>
<feature type="transmembrane region" description="Helical" evidence="2">
    <location>
        <begin position="235"/>
        <end position="258"/>
    </location>
</feature>
<evidence type="ECO:0000256" key="2">
    <source>
        <dbReference type="SAM" id="Phobius"/>
    </source>
</evidence>
<feature type="compositionally biased region" description="Low complexity" evidence="1">
    <location>
        <begin position="73"/>
        <end position="82"/>
    </location>
</feature>
<feature type="compositionally biased region" description="Polar residues" evidence="1">
    <location>
        <begin position="22"/>
        <end position="31"/>
    </location>
</feature>
<evidence type="ECO:0000313" key="4">
    <source>
        <dbReference type="Proteomes" id="UP000825729"/>
    </source>
</evidence>
<sequence>MKSLVSTCSQLLPTRRPDSLDNHPSQPSQPSQFLVRTIQAEKHNSQLLMMKSLLSSCSQLLPTRRPDSSNDHPSQPSRPSQSLRNIPTIQGLLEAGVKICKGKGRSFLDIKFRKGVMEIPYVLIQDSTNILLRNMIAYEQIHCPERFCFTVYAVLMDYLIHTTKDVEELTYKGIIDNSLGSHEDVALLFNRIGKGIILSGDHDILNLIAEVNRYCSSKQHKWRAKLVHDYFSNPWAIFSLIGALVLLLLTCEQLYTFAGNVTSRHTRSTNTSVRPTKATQVRERSFLQHESRRRARQKLKLQRIHTEIESEEA</sequence>
<feature type="compositionally biased region" description="Polar residues" evidence="1">
    <location>
        <begin position="1"/>
        <end position="12"/>
    </location>
</feature>
<organism evidence="3 4">
    <name type="scientific">Aristolochia fimbriata</name>
    <name type="common">White veined hardy Dutchman's pipe vine</name>
    <dbReference type="NCBI Taxonomy" id="158543"/>
    <lineage>
        <taxon>Eukaryota</taxon>
        <taxon>Viridiplantae</taxon>
        <taxon>Streptophyta</taxon>
        <taxon>Embryophyta</taxon>
        <taxon>Tracheophyta</taxon>
        <taxon>Spermatophyta</taxon>
        <taxon>Magnoliopsida</taxon>
        <taxon>Magnoliidae</taxon>
        <taxon>Piperales</taxon>
        <taxon>Aristolochiaceae</taxon>
        <taxon>Aristolochia</taxon>
    </lineage>
</organism>
<dbReference type="EMBL" id="JAINDJ010000007">
    <property type="protein sequence ID" value="KAG9441347.1"/>
    <property type="molecule type" value="Genomic_DNA"/>
</dbReference>
<name>A0AAV7E0I0_ARIFI</name>
<evidence type="ECO:0000256" key="1">
    <source>
        <dbReference type="SAM" id="MobiDB-lite"/>
    </source>
</evidence>
<evidence type="ECO:0000313" key="3">
    <source>
        <dbReference type="EMBL" id="KAG9441347.1"/>
    </source>
</evidence>
<dbReference type="Proteomes" id="UP000825729">
    <property type="component" value="Unassembled WGS sequence"/>
</dbReference>
<dbReference type="InterPro" id="IPR004158">
    <property type="entry name" value="DUF247_pln"/>
</dbReference>
<accession>A0AAV7E0I0</accession>
<feature type="region of interest" description="Disordered" evidence="1">
    <location>
        <begin position="265"/>
        <end position="287"/>
    </location>
</feature>
<feature type="region of interest" description="Disordered" evidence="1">
    <location>
        <begin position="1"/>
        <end position="31"/>
    </location>
</feature>
<proteinExistence type="predicted"/>